<organism evidence="1 2">
    <name type="scientific">Brachionus plicatilis</name>
    <name type="common">Marine rotifer</name>
    <name type="synonym">Brachionus muelleri</name>
    <dbReference type="NCBI Taxonomy" id="10195"/>
    <lineage>
        <taxon>Eukaryota</taxon>
        <taxon>Metazoa</taxon>
        <taxon>Spiralia</taxon>
        <taxon>Gnathifera</taxon>
        <taxon>Rotifera</taxon>
        <taxon>Eurotatoria</taxon>
        <taxon>Monogononta</taxon>
        <taxon>Pseudotrocha</taxon>
        <taxon>Ploima</taxon>
        <taxon>Brachionidae</taxon>
        <taxon>Brachionus</taxon>
    </lineage>
</organism>
<reference evidence="1 2" key="1">
    <citation type="journal article" date="2018" name="Sci. Rep.">
        <title>Genomic signatures of local adaptation to the degree of environmental predictability in rotifers.</title>
        <authorList>
            <person name="Franch-Gras L."/>
            <person name="Hahn C."/>
            <person name="Garcia-Roger E.M."/>
            <person name="Carmona M.J."/>
            <person name="Serra M."/>
            <person name="Gomez A."/>
        </authorList>
    </citation>
    <scope>NUCLEOTIDE SEQUENCE [LARGE SCALE GENOMIC DNA]</scope>
    <source>
        <strain evidence="1">HYR1</strain>
    </source>
</reference>
<evidence type="ECO:0000313" key="1">
    <source>
        <dbReference type="EMBL" id="RNA24668.1"/>
    </source>
</evidence>
<name>A0A3M7RMZ1_BRAPC</name>
<comment type="caution">
    <text evidence="1">The sequence shown here is derived from an EMBL/GenBank/DDBJ whole genome shotgun (WGS) entry which is preliminary data.</text>
</comment>
<dbReference type="AlphaFoldDB" id="A0A3M7RMZ1"/>
<gene>
    <name evidence="1" type="ORF">BpHYR1_039025</name>
</gene>
<sequence>MKRNEANVSGLSIFNILFLKEICSFVQENFLPGKNKYPYLLYRTKKKYSRLKCAKTLIDYKA</sequence>
<dbReference type="EMBL" id="REGN01003083">
    <property type="protein sequence ID" value="RNA24668.1"/>
    <property type="molecule type" value="Genomic_DNA"/>
</dbReference>
<keyword evidence="2" id="KW-1185">Reference proteome</keyword>
<evidence type="ECO:0000313" key="2">
    <source>
        <dbReference type="Proteomes" id="UP000276133"/>
    </source>
</evidence>
<protein>
    <submittedName>
        <fullName evidence="1">Uncharacterized protein</fullName>
    </submittedName>
</protein>
<dbReference type="Proteomes" id="UP000276133">
    <property type="component" value="Unassembled WGS sequence"/>
</dbReference>
<proteinExistence type="predicted"/>
<accession>A0A3M7RMZ1</accession>